<dbReference type="Gene3D" id="3.30.420.10">
    <property type="entry name" value="Ribonuclease H-like superfamily/Ribonuclease H"/>
    <property type="match status" value="1"/>
</dbReference>
<evidence type="ECO:0000256" key="4">
    <source>
        <dbReference type="ARBA" id="ARBA00022833"/>
    </source>
</evidence>
<organism evidence="7 8">
    <name type="scientific">Cryptotermes secundus</name>
    <dbReference type="NCBI Taxonomy" id="105785"/>
    <lineage>
        <taxon>Eukaryota</taxon>
        <taxon>Metazoa</taxon>
        <taxon>Ecdysozoa</taxon>
        <taxon>Arthropoda</taxon>
        <taxon>Hexapoda</taxon>
        <taxon>Insecta</taxon>
        <taxon>Pterygota</taxon>
        <taxon>Neoptera</taxon>
        <taxon>Polyneoptera</taxon>
        <taxon>Dictyoptera</taxon>
        <taxon>Blattodea</taxon>
        <taxon>Blattoidea</taxon>
        <taxon>Termitoidae</taxon>
        <taxon>Kalotermitidae</taxon>
        <taxon>Cryptotermitinae</taxon>
        <taxon>Cryptotermes</taxon>
    </lineage>
</organism>
<dbReference type="Gene3D" id="3.30.160.60">
    <property type="entry name" value="Classic Zinc Finger"/>
    <property type="match status" value="2"/>
</dbReference>
<keyword evidence="8" id="KW-1185">Reference proteome</keyword>
<dbReference type="STRING" id="105785.A0A2J7R9T9"/>
<dbReference type="InterPro" id="IPR036397">
    <property type="entry name" value="RNaseH_sf"/>
</dbReference>
<dbReference type="OrthoDB" id="407106at2759"/>
<dbReference type="GO" id="GO:0005634">
    <property type="term" value="C:nucleus"/>
    <property type="evidence" value="ECO:0007669"/>
    <property type="project" value="TreeGrafter"/>
</dbReference>
<keyword evidence="1" id="KW-0479">Metal-binding</keyword>
<evidence type="ECO:0000256" key="3">
    <source>
        <dbReference type="ARBA" id="ARBA00022771"/>
    </source>
</evidence>
<dbReference type="Proteomes" id="UP000235965">
    <property type="component" value="Unassembled WGS sequence"/>
</dbReference>
<dbReference type="InterPro" id="IPR036236">
    <property type="entry name" value="Znf_C2H2_sf"/>
</dbReference>
<gene>
    <name evidence="7" type="ORF">B7P43_G11951</name>
</gene>
<evidence type="ECO:0000313" key="7">
    <source>
        <dbReference type="EMBL" id="PNF37584.1"/>
    </source>
</evidence>
<dbReference type="InterPro" id="IPR013087">
    <property type="entry name" value="Znf_C2H2_type"/>
</dbReference>
<dbReference type="PANTHER" id="PTHR24408:SF58">
    <property type="entry name" value="TRANSCRIPTION FACTOR (TFIIIA), PUTATIVE (AFU_ORTHOLOGUE AFUA_1G05150)-RELATED"/>
    <property type="match status" value="1"/>
</dbReference>
<dbReference type="InParanoid" id="A0A2J7R9T9"/>
<protein>
    <recommendedName>
        <fullName evidence="6">C2H2-type domain-containing protein</fullName>
    </recommendedName>
</protein>
<reference evidence="7 8" key="1">
    <citation type="submission" date="2017-12" db="EMBL/GenBank/DDBJ databases">
        <title>Hemimetabolous genomes reveal molecular basis of termite eusociality.</title>
        <authorList>
            <person name="Harrison M.C."/>
            <person name="Jongepier E."/>
            <person name="Robertson H.M."/>
            <person name="Arning N."/>
            <person name="Bitard-Feildel T."/>
            <person name="Chao H."/>
            <person name="Childers C.P."/>
            <person name="Dinh H."/>
            <person name="Doddapaneni H."/>
            <person name="Dugan S."/>
            <person name="Gowin J."/>
            <person name="Greiner C."/>
            <person name="Han Y."/>
            <person name="Hu H."/>
            <person name="Hughes D.S.T."/>
            <person name="Huylmans A.-K."/>
            <person name="Kemena C."/>
            <person name="Kremer L.P.M."/>
            <person name="Lee S.L."/>
            <person name="Lopez-Ezquerra A."/>
            <person name="Mallet L."/>
            <person name="Monroy-Kuhn J.M."/>
            <person name="Moser A."/>
            <person name="Murali S.C."/>
            <person name="Muzny D.M."/>
            <person name="Otani S."/>
            <person name="Piulachs M.-D."/>
            <person name="Poelchau M."/>
            <person name="Qu J."/>
            <person name="Schaub F."/>
            <person name="Wada-Katsumata A."/>
            <person name="Worley K.C."/>
            <person name="Xie Q."/>
            <person name="Ylla G."/>
            <person name="Poulsen M."/>
            <person name="Gibbs R.A."/>
            <person name="Schal C."/>
            <person name="Richards S."/>
            <person name="Belles X."/>
            <person name="Korb J."/>
            <person name="Bornberg-Bauer E."/>
        </authorList>
    </citation>
    <scope>NUCLEOTIDE SEQUENCE [LARGE SCALE GENOMIC DNA]</scope>
    <source>
        <tissue evidence="7">Whole body</tissue>
    </source>
</reference>
<keyword evidence="2" id="KW-0677">Repeat</keyword>
<keyword evidence="3 5" id="KW-0863">Zinc-finger</keyword>
<dbReference type="PANTHER" id="PTHR24408">
    <property type="entry name" value="ZINC FINGER PROTEIN"/>
    <property type="match status" value="1"/>
</dbReference>
<dbReference type="Pfam" id="PF00096">
    <property type="entry name" value="zf-C2H2"/>
    <property type="match status" value="3"/>
</dbReference>
<sequence>MKRDMKGKRFADVAEVKEKTMEALSSITEDEFRQCFEKWIKRLDKCISVEALRRADHPPKESYRMCKIYKNRSERRSSWSGVNETKLAIDINQFIVSVVVWWRNGNHTAETVQEIPVLFIDVLVTVAAVKFIILTTKSKHSVVQKESFQCPDCGRCYVHRRSLWRHMKLECGKEPMFQCPHCPKRTKLKENLKQHVAIVHGSLLARNELRQQHTCDYPLSSSMNIAELGFVSETMLAASIVGQLEEISEGSFSGSGMPSFDQMSERKMFKCPNCGRGYIHQKSLRQHMKHECGKEPQFQCPYCPKKTKLKGNMKQHVILVHKEVYEWPEYDCPSHSYTNMTEMVPSDETMTAAQLVNQLEEVGI</sequence>
<proteinExistence type="predicted"/>
<comment type="caution">
    <text evidence="7">The sequence shown here is derived from an EMBL/GenBank/DDBJ whole genome shotgun (WGS) entry which is preliminary data.</text>
</comment>
<dbReference type="PROSITE" id="PS50157">
    <property type="entry name" value="ZINC_FINGER_C2H2_2"/>
    <property type="match status" value="3"/>
</dbReference>
<dbReference type="AlphaFoldDB" id="A0A2J7R9T9"/>
<keyword evidence="4" id="KW-0862">Zinc</keyword>
<feature type="domain" description="C2H2-type" evidence="6">
    <location>
        <begin position="148"/>
        <end position="175"/>
    </location>
</feature>
<feature type="domain" description="C2H2-type" evidence="6">
    <location>
        <begin position="269"/>
        <end position="296"/>
    </location>
</feature>
<dbReference type="EMBL" id="NEVH01006580">
    <property type="protein sequence ID" value="PNF37584.1"/>
    <property type="molecule type" value="Genomic_DNA"/>
</dbReference>
<evidence type="ECO:0000259" key="6">
    <source>
        <dbReference type="PROSITE" id="PS50157"/>
    </source>
</evidence>
<dbReference type="GO" id="GO:0000981">
    <property type="term" value="F:DNA-binding transcription factor activity, RNA polymerase II-specific"/>
    <property type="evidence" value="ECO:0007669"/>
    <property type="project" value="TreeGrafter"/>
</dbReference>
<accession>A0A2J7R9T9</accession>
<evidence type="ECO:0000313" key="8">
    <source>
        <dbReference type="Proteomes" id="UP000235965"/>
    </source>
</evidence>
<evidence type="ECO:0000256" key="1">
    <source>
        <dbReference type="ARBA" id="ARBA00022723"/>
    </source>
</evidence>
<evidence type="ECO:0000256" key="5">
    <source>
        <dbReference type="PROSITE-ProRule" id="PRU00042"/>
    </source>
</evidence>
<evidence type="ECO:0000256" key="2">
    <source>
        <dbReference type="ARBA" id="ARBA00022737"/>
    </source>
</evidence>
<name>A0A2J7R9T9_9NEOP</name>
<dbReference type="SUPFAM" id="SSF57667">
    <property type="entry name" value="beta-beta-alpha zinc fingers"/>
    <property type="match status" value="2"/>
</dbReference>
<feature type="domain" description="C2H2-type" evidence="6">
    <location>
        <begin position="177"/>
        <end position="200"/>
    </location>
</feature>
<dbReference type="GO" id="GO:0043565">
    <property type="term" value="F:sequence-specific DNA binding"/>
    <property type="evidence" value="ECO:0007669"/>
    <property type="project" value="TreeGrafter"/>
</dbReference>
<dbReference type="SMART" id="SM00355">
    <property type="entry name" value="ZnF_C2H2"/>
    <property type="match status" value="4"/>
</dbReference>
<dbReference type="GO" id="GO:0008270">
    <property type="term" value="F:zinc ion binding"/>
    <property type="evidence" value="ECO:0007669"/>
    <property type="project" value="UniProtKB-KW"/>
</dbReference>